<protein>
    <submittedName>
        <fullName evidence="1">Uncharacterized protein</fullName>
    </submittedName>
</protein>
<dbReference type="EMBL" id="CP136337">
    <property type="protein sequence ID" value="WOB11286.1"/>
    <property type="molecule type" value="Genomic_DNA"/>
</dbReference>
<keyword evidence="1" id="KW-0614">Plasmid</keyword>
<evidence type="ECO:0000313" key="1">
    <source>
        <dbReference type="EMBL" id="WOB11286.1"/>
    </source>
</evidence>
<organism evidence="1 2">
    <name type="scientific">Piscinibacter gummiphilus</name>
    <dbReference type="NCBI Taxonomy" id="946333"/>
    <lineage>
        <taxon>Bacteria</taxon>
        <taxon>Pseudomonadati</taxon>
        <taxon>Pseudomonadota</taxon>
        <taxon>Betaproteobacteria</taxon>
        <taxon>Burkholderiales</taxon>
        <taxon>Sphaerotilaceae</taxon>
        <taxon>Piscinibacter</taxon>
    </lineage>
</organism>
<accession>A0ABZ0D3B3</accession>
<gene>
    <name evidence="1" type="ORF">RXV79_27015</name>
</gene>
<sequence>MNLGHTLGLRPLDKLQVANARIIREASHIKSSCSGLAQDHLPFWFFIAVNCDGKLLVMSPGGYREHVDPLDVVDVCRAEPLRVLAMPQAVFIARTKLSLAERQRAPGPECFAPAHVLHASRDRWGNFSYAVAFEDGSLNTEGYCSRYVPIADQDRRELANVTRRTRMPVVSWNSRTNWSADAVPVRLQQRARMNAKRFVEAALSGDDKSKASMLNVDLKGY</sequence>
<proteinExistence type="predicted"/>
<dbReference type="Proteomes" id="UP001303946">
    <property type="component" value="Plasmid unnamed1"/>
</dbReference>
<dbReference type="RefSeq" id="WP_316704510.1">
    <property type="nucleotide sequence ID" value="NZ_CP136337.1"/>
</dbReference>
<keyword evidence="2" id="KW-1185">Reference proteome</keyword>
<name>A0ABZ0D3B3_9BURK</name>
<geneLocation type="plasmid" evidence="1 2">
    <name>unnamed1</name>
</geneLocation>
<evidence type="ECO:0000313" key="2">
    <source>
        <dbReference type="Proteomes" id="UP001303946"/>
    </source>
</evidence>
<reference evidence="1 2" key="1">
    <citation type="submission" date="2023-10" db="EMBL/GenBank/DDBJ databases">
        <title>Bacteria for the degradation of biodegradable plastic PBAT(Polybutylene adipate terephthalate).</title>
        <authorList>
            <person name="Weon H.-Y."/>
            <person name="Yeon J."/>
        </authorList>
    </citation>
    <scope>NUCLEOTIDE SEQUENCE [LARGE SCALE GENOMIC DNA]</scope>
    <source>
        <strain evidence="1 2">SBD 7-3</strain>
        <plasmid evidence="1 2">unnamed1</plasmid>
    </source>
</reference>